<organism evidence="1 2">
    <name type="scientific">Chryseobacterium oranimense</name>
    <dbReference type="NCBI Taxonomy" id="421058"/>
    <lineage>
        <taxon>Bacteria</taxon>
        <taxon>Pseudomonadati</taxon>
        <taxon>Bacteroidota</taxon>
        <taxon>Flavobacteriia</taxon>
        <taxon>Flavobacteriales</taxon>
        <taxon>Weeksellaceae</taxon>
        <taxon>Chryseobacterium group</taxon>
        <taxon>Chryseobacterium</taxon>
    </lineage>
</organism>
<dbReference type="AlphaFoldDB" id="A0A1M5WR08"/>
<proteinExistence type="predicted"/>
<evidence type="ECO:0000313" key="2">
    <source>
        <dbReference type="Proteomes" id="UP000184047"/>
    </source>
</evidence>
<name>A0A1M5WR08_9FLAO</name>
<dbReference type="EMBL" id="FQWT01000008">
    <property type="protein sequence ID" value="SHH89453.1"/>
    <property type="molecule type" value="Genomic_DNA"/>
</dbReference>
<dbReference type="Proteomes" id="UP000184047">
    <property type="component" value="Unassembled WGS sequence"/>
</dbReference>
<reference evidence="2" key="1">
    <citation type="submission" date="2016-11" db="EMBL/GenBank/DDBJ databases">
        <authorList>
            <person name="Varghese N."/>
            <person name="Submissions S."/>
        </authorList>
    </citation>
    <scope>NUCLEOTIDE SEQUENCE [LARGE SCALE GENOMIC DNA]</scope>
    <source>
        <strain evidence="2">DSM 19055</strain>
    </source>
</reference>
<accession>A0A1M5WR08</accession>
<gene>
    <name evidence="1" type="ORF">SAMN05421866_4168</name>
</gene>
<protein>
    <submittedName>
        <fullName evidence="1">Uncharacterized protein</fullName>
    </submittedName>
</protein>
<sequence length="43" mass="4923">MKKIIFIADIHLLTAVVNHVAASPFSNNQLKEQEQFLNIYPLI</sequence>
<evidence type="ECO:0000313" key="1">
    <source>
        <dbReference type="EMBL" id="SHH89453.1"/>
    </source>
</evidence>
<keyword evidence="2" id="KW-1185">Reference proteome</keyword>